<keyword evidence="4" id="KW-1185">Reference proteome</keyword>
<evidence type="ECO:0000256" key="1">
    <source>
        <dbReference type="SAM" id="Coils"/>
    </source>
</evidence>
<feature type="region of interest" description="Disordered" evidence="2">
    <location>
        <begin position="1"/>
        <end position="28"/>
    </location>
</feature>
<dbReference type="Proteomes" id="UP000298138">
    <property type="component" value="Unassembled WGS sequence"/>
</dbReference>
<dbReference type="InParanoid" id="A0A4S2MRE4"/>
<organism evidence="3 4">
    <name type="scientific">Ascodesmis nigricans</name>
    <dbReference type="NCBI Taxonomy" id="341454"/>
    <lineage>
        <taxon>Eukaryota</taxon>
        <taxon>Fungi</taxon>
        <taxon>Dikarya</taxon>
        <taxon>Ascomycota</taxon>
        <taxon>Pezizomycotina</taxon>
        <taxon>Pezizomycetes</taxon>
        <taxon>Pezizales</taxon>
        <taxon>Ascodesmidaceae</taxon>
        <taxon>Ascodesmis</taxon>
    </lineage>
</organism>
<name>A0A4S2MRE4_9PEZI</name>
<feature type="compositionally biased region" description="Basic and acidic residues" evidence="2">
    <location>
        <begin position="9"/>
        <end position="27"/>
    </location>
</feature>
<accession>A0A4S2MRE4</accession>
<reference evidence="3 4" key="1">
    <citation type="submission" date="2019-04" db="EMBL/GenBank/DDBJ databases">
        <title>Comparative genomics and transcriptomics to analyze fruiting body development in filamentous ascomycetes.</title>
        <authorList>
            <consortium name="DOE Joint Genome Institute"/>
            <person name="Lutkenhaus R."/>
            <person name="Traeger S."/>
            <person name="Breuer J."/>
            <person name="Kuo A."/>
            <person name="Lipzen A."/>
            <person name="Pangilinan J."/>
            <person name="Dilworth D."/>
            <person name="Sandor L."/>
            <person name="Poggeler S."/>
            <person name="Barry K."/>
            <person name="Grigoriev I.V."/>
            <person name="Nowrousian M."/>
        </authorList>
    </citation>
    <scope>NUCLEOTIDE SEQUENCE [LARGE SCALE GENOMIC DNA]</scope>
    <source>
        <strain evidence="3 4">CBS 389.68</strain>
    </source>
</reference>
<feature type="region of interest" description="Disordered" evidence="2">
    <location>
        <begin position="49"/>
        <end position="79"/>
    </location>
</feature>
<protein>
    <submittedName>
        <fullName evidence="3">Uncharacterized protein</fullName>
    </submittedName>
</protein>
<feature type="coiled-coil region" evidence="1">
    <location>
        <begin position="95"/>
        <end position="129"/>
    </location>
</feature>
<proteinExistence type="predicted"/>
<evidence type="ECO:0000313" key="3">
    <source>
        <dbReference type="EMBL" id="TGZ77578.1"/>
    </source>
</evidence>
<evidence type="ECO:0000313" key="4">
    <source>
        <dbReference type="Proteomes" id="UP000298138"/>
    </source>
</evidence>
<sequence length="220" mass="24187">MPPGNLKEGGARENGGRNAERNEEERVTASLEKFSTLANTTNIVDLTTKARSTDDLKKIPRFDPKERASASRKRPRSGLPLVEDFTTAELTSLIQEAVKTALKETNKEIDLLRKEVAGLQKRLYSLTRKQAKEESDISPKDHTTNAERRIMIKRKNENGPCPASVLVVAMNAALSKARAPPHIRVQKVETSEKGTVTACVGPKATGLMALKFKDSPKGNK</sequence>
<dbReference type="AlphaFoldDB" id="A0A4S2MRE4"/>
<gene>
    <name evidence="3" type="ORF">EX30DRAFT_351700</name>
</gene>
<feature type="compositionally biased region" description="Basic and acidic residues" evidence="2">
    <location>
        <begin position="51"/>
        <end position="69"/>
    </location>
</feature>
<dbReference type="EMBL" id="ML220151">
    <property type="protein sequence ID" value="TGZ77578.1"/>
    <property type="molecule type" value="Genomic_DNA"/>
</dbReference>
<keyword evidence="1" id="KW-0175">Coiled coil</keyword>
<evidence type="ECO:0000256" key="2">
    <source>
        <dbReference type="SAM" id="MobiDB-lite"/>
    </source>
</evidence>